<dbReference type="AlphaFoldDB" id="A0A7W6GUH2"/>
<accession>A0A7W6GUH2</accession>
<dbReference type="EMBL" id="JACIEJ010000010">
    <property type="protein sequence ID" value="MBB3987498.1"/>
    <property type="molecule type" value="Genomic_DNA"/>
</dbReference>
<dbReference type="RefSeq" id="WP_183968660.1">
    <property type="nucleotide sequence ID" value="NZ_BAABBZ010000011.1"/>
</dbReference>
<dbReference type="SUPFAM" id="SSF53098">
    <property type="entry name" value="Ribonuclease H-like"/>
    <property type="match status" value="1"/>
</dbReference>
<dbReference type="Proteomes" id="UP000541426">
    <property type="component" value="Unassembled WGS sequence"/>
</dbReference>
<reference evidence="2 3" key="1">
    <citation type="submission" date="2020-08" db="EMBL/GenBank/DDBJ databases">
        <title>Genomic Encyclopedia of Type Strains, Phase IV (KMG-IV): sequencing the most valuable type-strain genomes for metagenomic binning, comparative biology and taxonomic classification.</title>
        <authorList>
            <person name="Goeker M."/>
        </authorList>
    </citation>
    <scope>NUCLEOTIDE SEQUENCE [LARGE SCALE GENOMIC DNA]</scope>
    <source>
        <strain evidence="2 3">DSM 102235</strain>
    </source>
</reference>
<comment type="caution">
    <text evidence="2">The sequence shown here is derived from an EMBL/GenBank/DDBJ whole genome shotgun (WGS) entry which is preliminary data.</text>
</comment>
<keyword evidence="3" id="KW-1185">Reference proteome</keyword>
<protein>
    <submittedName>
        <fullName evidence="2">Transposase InsO family protein</fullName>
    </submittedName>
</protein>
<evidence type="ECO:0000313" key="2">
    <source>
        <dbReference type="EMBL" id="MBB3987498.1"/>
    </source>
</evidence>
<organism evidence="2 3">
    <name type="scientific">Sagittula marina</name>
    <dbReference type="NCBI Taxonomy" id="943940"/>
    <lineage>
        <taxon>Bacteria</taxon>
        <taxon>Pseudomonadati</taxon>
        <taxon>Pseudomonadota</taxon>
        <taxon>Alphaproteobacteria</taxon>
        <taxon>Rhodobacterales</taxon>
        <taxon>Roseobacteraceae</taxon>
        <taxon>Sagittula</taxon>
    </lineage>
</organism>
<feature type="region of interest" description="Disordered" evidence="1">
    <location>
        <begin position="1"/>
        <end position="20"/>
    </location>
</feature>
<name>A0A7W6GUH2_9RHOB</name>
<proteinExistence type="predicted"/>
<sequence>MVHQSDRGPQHLSNKNNEQLAEVKITPSVGSVGYTYDNSLAETNNGLFKAEIIHRRGPWRSFEAVEHATFERIDWFNIRRLQEPIRHSPAAEANFHAALEHDRRSLSHW</sequence>
<evidence type="ECO:0000313" key="3">
    <source>
        <dbReference type="Proteomes" id="UP000541426"/>
    </source>
</evidence>
<evidence type="ECO:0000256" key="1">
    <source>
        <dbReference type="SAM" id="MobiDB-lite"/>
    </source>
</evidence>
<gene>
    <name evidence="2" type="ORF">GGQ68_003845</name>
</gene>
<dbReference type="InterPro" id="IPR012337">
    <property type="entry name" value="RNaseH-like_sf"/>
</dbReference>